<evidence type="ECO:0000313" key="10">
    <source>
        <dbReference type="Proteomes" id="UP000586119"/>
    </source>
</evidence>
<keyword evidence="4" id="KW-0238">DNA-binding</keyword>
<dbReference type="Proteomes" id="UP000586119">
    <property type="component" value="Unassembled WGS sequence"/>
</dbReference>
<keyword evidence="3" id="KW-0805">Transcription regulation</keyword>
<proteinExistence type="predicted"/>
<evidence type="ECO:0000256" key="2">
    <source>
        <dbReference type="ARBA" id="ARBA00023012"/>
    </source>
</evidence>
<dbReference type="InterPro" id="IPR011006">
    <property type="entry name" value="CheY-like_superfamily"/>
</dbReference>
<dbReference type="PANTHER" id="PTHR43214:SF3">
    <property type="entry name" value="RESPONSE REGULATOR UVRY"/>
    <property type="match status" value="1"/>
</dbReference>
<dbReference type="AlphaFoldDB" id="A0A7Z0LL50"/>
<dbReference type="PROSITE" id="PS00622">
    <property type="entry name" value="HTH_LUXR_1"/>
    <property type="match status" value="1"/>
</dbReference>
<dbReference type="Gene3D" id="3.40.50.2300">
    <property type="match status" value="1"/>
</dbReference>
<dbReference type="GO" id="GO:0003677">
    <property type="term" value="F:DNA binding"/>
    <property type="evidence" value="ECO:0007669"/>
    <property type="project" value="UniProtKB-KW"/>
</dbReference>
<dbReference type="SMART" id="SM00421">
    <property type="entry name" value="HTH_LUXR"/>
    <property type="match status" value="1"/>
</dbReference>
<dbReference type="InterPro" id="IPR001789">
    <property type="entry name" value="Sig_transdc_resp-reg_receiver"/>
</dbReference>
<accession>A0A7Z0LL50</accession>
<dbReference type="PROSITE" id="PS50043">
    <property type="entry name" value="HTH_LUXR_2"/>
    <property type="match status" value="1"/>
</dbReference>
<dbReference type="GO" id="GO:0000160">
    <property type="term" value="P:phosphorelay signal transduction system"/>
    <property type="evidence" value="ECO:0007669"/>
    <property type="project" value="UniProtKB-KW"/>
</dbReference>
<reference evidence="9 10" key="1">
    <citation type="journal article" date="2015" name="Int. J. Syst. Evol. Microbiol.">
        <title>Halomonas salicampi sp. nov., a halotolerant and alkalitolerant bacterium isolated from a saltern soil.</title>
        <authorList>
            <person name="Lee J.C."/>
            <person name="Kim Y.S."/>
            <person name="Yun B.S."/>
            <person name="Whang K.S."/>
        </authorList>
    </citation>
    <scope>NUCLEOTIDE SEQUENCE [LARGE SCALE GENOMIC DNA]</scope>
    <source>
        <strain evidence="9 10">BH103</strain>
    </source>
</reference>
<feature type="domain" description="HTH luxR-type" evidence="7">
    <location>
        <begin position="141"/>
        <end position="206"/>
    </location>
</feature>
<evidence type="ECO:0000259" key="7">
    <source>
        <dbReference type="PROSITE" id="PS50043"/>
    </source>
</evidence>
<evidence type="ECO:0000256" key="3">
    <source>
        <dbReference type="ARBA" id="ARBA00023015"/>
    </source>
</evidence>
<keyword evidence="1 6" id="KW-0597">Phosphoprotein</keyword>
<gene>
    <name evidence="9" type="primary">uvrY</name>
    <name evidence="9" type="ORF">HZS81_09265</name>
</gene>
<dbReference type="EMBL" id="JACCDF010000007">
    <property type="protein sequence ID" value="NYS60948.1"/>
    <property type="molecule type" value="Genomic_DNA"/>
</dbReference>
<evidence type="ECO:0000256" key="4">
    <source>
        <dbReference type="ARBA" id="ARBA00023125"/>
    </source>
</evidence>
<dbReference type="Pfam" id="PF00196">
    <property type="entry name" value="GerE"/>
    <property type="match status" value="1"/>
</dbReference>
<dbReference type="PANTHER" id="PTHR43214">
    <property type="entry name" value="TWO-COMPONENT RESPONSE REGULATOR"/>
    <property type="match status" value="1"/>
</dbReference>
<keyword evidence="2" id="KW-0902">Two-component regulatory system</keyword>
<dbReference type="Pfam" id="PF00072">
    <property type="entry name" value="Response_reg"/>
    <property type="match status" value="1"/>
</dbReference>
<feature type="domain" description="Response regulatory" evidence="8">
    <location>
        <begin position="3"/>
        <end position="119"/>
    </location>
</feature>
<dbReference type="InterPro" id="IPR000792">
    <property type="entry name" value="Tscrpt_reg_LuxR_C"/>
</dbReference>
<sequence length="218" mass="24384">MINVLIADDHHLVRASIAHLLNQEGDIRIVGEADDGESAVAQSRQLRPDVVLMDIRMPGIGGLEATRRLHRGMEDIRVLILTAHMEDNVARKMLEAGATGFLSKGAEPAEMIDAIRQVFLGNRYISQEIAQRLALSNFAHKDNPFAPLSHRELQIALMIVNCQRVQEISDRLHLSPKTVNTYRYRLFDKLRVGTDVELTHLALRHGLVEGFETAEASP</sequence>
<dbReference type="SUPFAM" id="SSF52172">
    <property type="entry name" value="CheY-like"/>
    <property type="match status" value="1"/>
</dbReference>
<name>A0A7Z0LL50_9GAMM</name>
<dbReference type="GO" id="GO:0006355">
    <property type="term" value="P:regulation of DNA-templated transcription"/>
    <property type="evidence" value="ECO:0007669"/>
    <property type="project" value="InterPro"/>
</dbReference>
<dbReference type="InterPro" id="IPR039420">
    <property type="entry name" value="WalR-like"/>
</dbReference>
<dbReference type="NCBIfam" id="NF007018">
    <property type="entry name" value="PRK09483.1"/>
    <property type="match status" value="1"/>
</dbReference>
<dbReference type="InterPro" id="IPR058245">
    <property type="entry name" value="NreC/VraR/RcsB-like_REC"/>
</dbReference>
<dbReference type="CDD" id="cd06170">
    <property type="entry name" value="LuxR_C_like"/>
    <property type="match status" value="1"/>
</dbReference>
<evidence type="ECO:0000313" key="9">
    <source>
        <dbReference type="EMBL" id="NYS60948.1"/>
    </source>
</evidence>
<evidence type="ECO:0000256" key="1">
    <source>
        <dbReference type="ARBA" id="ARBA00022553"/>
    </source>
</evidence>
<dbReference type="PRINTS" id="PR00038">
    <property type="entry name" value="HTHLUXR"/>
</dbReference>
<dbReference type="InterPro" id="IPR016032">
    <property type="entry name" value="Sig_transdc_resp-reg_C-effctor"/>
</dbReference>
<dbReference type="CDD" id="cd17535">
    <property type="entry name" value="REC_NarL-like"/>
    <property type="match status" value="1"/>
</dbReference>
<comment type="caution">
    <text evidence="9">The sequence shown here is derived from an EMBL/GenBank/DDBJ whole genome shotgun (WGS) entry which is preliminary data.</text>
</comment>
<evidence type="ECO:0000256" key="5">
    <source>
        <dbReference type="ARBA" id="ARBA00023163"/>
    </source>
</evidence>
<dbReference type="PROSITE" id="PS50110">
    <property type="entry name" value="RESPONSE_REGULATORY"/>
    <property type="match status" value="1"/>
</dbReference>
<keyword evidence="5" id="KW-0804">Transcription</keyword>
<organism evidence="9 10">
    <name type="scientific">Vreelandella salicampi</name>
    <dbReference type="NCBI Taxonomy" id="1449798"/>
    <lineage>
        <taxon>Bacteria</taxon>
        <taxon>Pseudomonadati</taxon>
        <taxon>Pseudomonadota</taxon>
        <taxon>Gammaproteobacteria</taxon>
        <taxon>Oceanospirillales</taxon>
        <taxon>Halomonadaceae</taxon>
        <taxon>Vreelandella</taxon>
    </lineage>
</organism>
<dbReference type="SUPFAM" id="SSF46894">
    <property type="entry name" value="C-terminal effector domain of the bipartite response regulators"/>
    <property type="match status" value="1"/>
</dbReference>
<dbReference type="RefSeq" id="WP_179930282.1">
    <property type="nucleotide sequence ID" value="NZ_JACCDF010000007.1"/>
</dbReference>
<dbReference type="SMART" id="SM00448">
    <property type="entry name" value="REC"/>
    <property type="match status" value="1"/>
</dbReference>
<protein>
    <submittedName>
        <fullName evidence="9">UvrY/SirA/GacA family response regulator transcription factor</fullName>
    </submittedName>
</protein>
<keyword evidence="10" id="KW-1185">Reference proteome</keyword>
<evidence type="ECO:0000256" key="6">
    <source>
        <dbReference type="PROSITE-ProRule" id="PRU00169"/>
    </source>
</evidence>
<evidence type="ECO:0000259" key="8">
    <source>
        <dbReference type="PROSITE" id="PS50110"/>
    </source>
</evidence>
<feature type="modified residue" description="4-aspartylphosphate" evidence="6">
    <location>
        <position position="54"/>
    </location>
</feature>